<evidence type="ECO:0000313" key="3">
    <source>
        <dbReference type="Proteomes" id="UP000289886"/>
    </source>
</evidence>
<dbReference type="Proteomes" id="UP000289886">
    <property type="component" value="Unassembled WGS sequence"/>
</dbReference>
<feature type="compositionally biased region" description="Basic and acidic residues" evidence="1">
    <location>
        <begin position="9"/>
        <end position="27"/>
    </location>
</feature>
<dbReference type="AlphaFoldDB" id="A0A444UIF9"/>
<evidence type="ECO:0000256" key="1">
    <source>
        <dbReference type="SAM" id="MobiDB-lite"/>
    </source>
</evidence>
<reference evidence="2 3" key="1">
    <citation type="submission" date="2019-01" db="EMBL/GenBank/DDBJ databases">
        <title>Draft Genome and Complete Hox-Cluster Characterization of the Sterlet Sturgeon (Acipenser ruthenus).</title>
        <authorList>
            <person name="Wei Q."/>
        </authorList>
    </citation>
    <scope>NUCLEOTIDE SEQUENCE [LARGE SCALE GENOMIC DNA]</scope>
    <source>
        <strain evidence="2">WHYD16114868_AA</strain>
        <tissue evidence="2">Blood</tissue>
    </source>
</reference>
<feature type="compositionally biased region" description="Basic and acidic residues" evidence="1">
    <location>
        <begin position="172"/>
        <end position="183"/>
    </location>
</feature>
<feature type="region of interest" description="Disordered" evidence="1">
    <location>
        <begin position="172"/>
        <end position="254"/>
    </location>
</feature>
<keyword evidence="3" id="KW-1185">Reference proteome</keyword>
<name>A0A444UIF9_ACIRT</name>
<proteinExistence type="predicted"/>
<organism evidence="2 3">
    <name type="scientific">Acipenser ruthenus</name>
    <name type="common">Sterlet sturgeon</name>
    <dbReference type="NCBI Taxonomy" id="7906"/>
    <lineage>
        <taxon>Eukaryota</taxon>
        <taxon>Metazoa</taxon>
        <taxon>Chordata</taxon>
        <taxon>Craniata</taxon>
        <taxon>Vertebrata</taxon>
        <taxon>Euteleostomi</taxon>
        <taxon>Actinopterygii</taxon>
        <taxon>Chondrostei</taxon>
        <taxon>Acipenseriformes</taxon>
        <taxon>Acipenseridae</taxon>
        <taxon>Acipenser</taxon>
    </lineage>
</organism>
<accession>A0A444UIF9</accession>
<dbReference type="EMBL" id="SCEB01214526">
    <property type="protein sequence ID" value="RXM34868.1"/>
    <property type="molecule type" value="Genomic_DNA"/>
</dbReference>
<sequence>MHTALGEPRAVEILEHAHSSEESREPWRSWNMHTAQRRAKSRRDPGTCTGSLRLSQESQELHSLGSCVDPGTYTQLRGQPRAEEILEHAHSSGEPRAAFAGELWRSWNMHTAQRRAKSRGDPGTCTQLRGEPRAAEILEHAHSSEERHEPWRSWNMHTALGEPRAVEILEHAHSSEESREPRRSWNMHTAQRRPESRGDPGTCTKLRGEPRAAEILEHAHSSEDSQEPQRSRNMCRTQRRPESRGDPGTCTQLRGEPRAAEILEHVHSSEETREPRRYWNMHTTQMRAESLGDPGTCTQLREEPRVAFAGEPRRSDLMFFI</sequence>
<protein>
    <submittedName>
        <fullName evidence="2">Uncharacterized protein</fullName>
    </submittedName>
</protein>
<comment type="caution">
    <text evidence="2">The sequence shown here is derived from an EMBL/GenBank/DDBJ whole genome shotgun (WGS) entry which is preliminary data.</text>
</comment>
<evidence type="ECO:0000313" key="2">
    <source>
        <dbReference type="EMBL" id="RXM34868.1"/>
    </source>
</evidence>
<feature type="compositionally biased region" description="Basic and acidic residues" evidence="1">
    <location>
        <begin position="206"/>
        <end position="230"/>
    </location>
</feature>
<gene>
    <name evidence="2" type="ORF">EOD39_1004</name>
</gene>
<feature type="compositionally biased region" description="Polar residues" evidence="1">
    <location>
        <begin position="48"/>
        <end position="58"/>
    </location>
</feature>
<feature type="region of interest" description="Disordered" evidence="1">
    <location>
        <begin position="1"/>
        <end position="66"/>
    </location>
</feature>